<feature type="repeat" description="TPR" evidence="3">
    <location>
        <begin position="65"/>
        <end position="98"/>
    </location>
</feature>
<gene>
    <name evidence="4" type="ORF">CKO13_09690</name>
</gene>
<proteinExistence type="predicted"/>
<evidence type="ECO:0000313" key="4">
    <source>
        <dbReference type="EMBL" id="MBK1727284.1"/>
    </source>
</evidence>
<evidence type="ECO:0000256" key="2">
    <source>
        <dbReference type="ARBA" id="ARBA00022803"/>
    </source>
</evidence>
<dbReference type="InterPro" id="IPR019734">
    <property type="entry name" value="TPR_rpt"/>
</dbReference>
<accession>A0ABS1EBF9</accession>
<evidence type="ECO:0000313" key="5">
    <source>
        <dbReference type="Proteomes" id="UP000738126"/>
    </source>
</evidence>
<keyword evidence="1" id="KW-0677">Repeat</keyword>
<name>A0ABS1EBF9_9GAMM</name>
<keyword evidence="5" id="KW-1185">Reference proteome</keyword>
<dbReference type="SUPFAM" id="SSF48452">
    <property type="entry name" value="TPR-like"/>
    <property type="match status" value="1"/>
</dbReference>
<evidence type="ECO:0008006" key="6">
    <source>
        <dbReference type="Google" id="ProtNLM"/>
    </source>
</evidence>
<keyword evidence="2 3" id="KW-0802">TPR repeat</keyword>
<comment type="caution">
    <text evidence="4">The sequence shown here is derived from an EMBL/GenBank/DDBJ whole genome shotgun (WGS) entry which is preliminary data.</text>
</comment>
<reference evidence="4 5" key="1">
    <citation type="journal article" date="2020" name="Microorganisms">
        <title>Osmotic Adaptation and Compatible Solute Biosynthesis of Phototrophic Bacteria as Revealed from Genome Analyses.</title>
        <authorList>
            <person name="Imhoff J.F."/>
            <person name="Rahn T."/>
            <person name="Kunzel S."/>
            <person name="Keller A."/>
            <person name="Neulinger S.C."/>
        </authorList>
    </citation>
    <scope>NUCLEOTIDE SEQUENCE [LARGE SCALE GENOMIC DNA]</scope>
    <source>
        <strain evidence="4 5">DSM 15116</strain>
    </source>
</reference>
<dbReference type="PANTHER" id="PTHR44943">
    <property type="entry name" value="CELLULOSE SYNTHASE OPERON PROTEIN C"/>
    <property type="match status" value="1"/>
</dbReference>
<organism evidence="4 5">
    <name type="scientific">Halorhodospira neutriphila</name>
    <dbReference type="NCBI Taxonomy" id="168379"/>
    <lineage>
        <taxon>Bacteria</taxon>
        <taxon>Pseudomonadati</taxon>
        <taxon>Pseudomonadota</taxon>
        <taxon>Gammaproteobacteria</taxon>
        <taxon>Chromatiales</taxon>
        <taxon>Ectothiorhodospiraceae</taxon>
        <taxon>Halorhodospira</taxon>
    </lineage>
</organism>
<evidence type="ECO:0000256" key="1">
    <source>
        <dbReference type="ARBA" id="ARBA00022737"/>
    </source>
</evidence>
<dbReference type="EMBL" id="NRSH01000124">
    <property type="protein sequence ID" value="MBK1727284.1"/>
    <property type="molecule type" value="Genomic_DNA"/>
</dbReference>
<sequence length="217" mass="23662">VAEAARAGVLGLDAAVERLGRVRGERPELAERAVLLEAELLFQAERFAAAARTYSRGLEAAPGNPDLLYGRGLARAELGDIDGAEADLRRVLERKPEDPYALNALGYTLANQGRRLEEAESLIDRALAQKPESAAILDSKGWLLYRQGRLEEALGYLERAFAEQGGGEIGAHLGEVLWELGRRQRAREVWGKAWEADPGHPLLQETLEAYGVGPDAL</sequence>
<feature type="non-terminal residue" evidence="4">
    <location>
        <position position="1"/>
    </location>
</feature>
<dbReference type="InterPro" id="IPR051685">
    <property type="entry name" value="Ycf3/AcsC/BcsC/TPR_MFPF"/>
</dbReference>
<dbReference type="RefSeq" id="WP_200260251.1">
    <property type="nucleotide sequence ID" value="NZ_NRSH01000124.1"/>
</dbReference>
<protein>
    <recommendedName>
        <fullName evidence="6">Tetratricopeptide repeat protein</fullName>
    </recommendedName>
</protein>
<dbReference type="Proteomes" id="UP000738126">
    <property type="component" value="Unassembled WGS sequence"/>
</dbReference>
<dbReference type="InterPro" id="IPR011990">
    <property type="entry name" value="TPR-like_helical_dom_sf"/>
</dbReference>
<dbReference type="Pfam" id="PF13432">
    <property type="entry name" value="TPR_16"/>
    <property type="match status" value="3"/>
</dbReference>
<evidence type="ECO:0000256" key="3">
    <source>
        <dbReference type="PROSITE-ProRule" id="PRU00339"/>
    </source>
</evidence>
<dbReference type="PANTHER" id="PTHR44943:SF8">
    <property type="entry name" value="TPR REPEAT-CONTAINING PROTEIN MJ0263"/>
    <property type="match status" value="1"/>
</dbReference>
<dbReference type="SMART" id="SM00028">
    <property type="entry name" value="TPR"/>
    <property type="match status" value="4"/>
</dbReference>
<dbReference type="Gene3D" id="1.25.40.10">
    <property type="entry name" value="Tetratricopeptide repeat domain"/>
    <property type="match status" value="1"/>
</dbReference>
<dbReference type="PROSITE" id="PS50005">
    <property type="entry name" value="TPR"/>
    <property type="match status" value="1"/>
</dbReference>